<evidence type="ECO:0000256" key="3">
    <source>
        <dbReference type="ARBA" id="ARBA00022833"/>
    </source>
</evidence>
<evidence type="ECO:0000259" key="7">
    <source>
        <dbReference type="PROSITE" id="PS50089"/>
    </source>
</evidence>
<dbReference type="InterPro" id="IPR013083">
    <property type="entry name" value="Znf_RING/FYVE/PHD"/>
</dbReference>
<dbReference type="SUPFAM" id="SSF49599">
    <property type="entry name" value="TRAF domain-like"/>
    <property type="match status" value="2"/>
</dbReference>
<evidence type="ECO:0000256" key="5">
    <source>
        <dbReference type="SAM" id="Coils"/>
    </source>
</evidence>
<keyword evidence="3 4" id="KW-0862">Zinc</keyword>
<dbReference type="PROSITE" id="PS50145">
    <property type="entry name" value="ZF_TRAF"/>
    <property type="match status" value="2"/>
</dbReference>
<evidence type="ECO:0000313" key="10">
    <source>
        <dbReference type="Proteomes" id="UP000275408"/>
    </source>
</evidence>
<dbReference type="PANTHER" id="PTHR10131">
    <property type="entry name" value="TNF RECEPTOR ASSOCIATED FACTOR"/>
    <property type="match status" value="1"/>
</dbReference>
<keyword evidence="10" id="KW-1185">Reference proteome</keyword>
<keyword evidence="2 4" id="KW-0863">Zinc-finger</keyword>
<dbReference type="PROSITE" id="PS00518">
    <property type="entry name" value="ZF_RING_1"/>
    <property type="match status" value="1"/>
</dbReference>
<evidence type="ECO:0000256" key="2">
    <source>
        <dbReference type="ARBA" id="ARBA00022771"/>
    </source>
</evidence>
<feature type="domain" description="TRAF-type" evidence="8">
    <location>
        <begin position="207"/>
        <end position="256"/>
    </location>
</feature>
<feature type="compositionally biased region" description="Acidic residues" evidence="6">
    <location>
        <begin position="22"/>
        <end position="47"/>
    </location>
</feature>
<evidence type="ECO:0008006" key="11">
    <source>
        <dbReference type="Google" id="ProtNLM"/>
    </source>
</evidence>
<proteinExistence type="predicted"/>
<dbReference type="PANTHER" id="PTHR10131:SF94">
    <property type="entry name" value="TNF RECEPTOR-ASSOCIATED FACTOR 4"/>
    <property type="match status" value="1"/>
</dbReference>
<dbReference type="Pfam" id="PF02176">
    <property type="entry name" value="zf-TRAF"/>
    <property type="match status" value="2"/>
</dbReference>
<sequence>MDARSRAAAALLLDFLERSENDEGDFEGDFDQELSDDLDDRSSDEEEQARPTFGGYEYEFVDNVLDNQICPVCLLPMRDAVQTKECGHRFCKDCLHGILRSNHPVCPNDRQNIKRKGGFFSDKAWARDILCLRVKCKQSATGCGWIGQLRHAEDHQKTCPYVEEQCRDCEANIQRRHLNTHYKEECPKRLVECVHCQKKYRFMEKTVHEDFYCSRYPLSCTNNCGALQIPREELERHISEQCPLTEVTCPYAKAGCPYKDKRVHLSRHMETSVDNHLWLTWYSLVETKQELGNLKDLRQKYIKVQFVNERLTQSSAEFVGEIRDLSAAVKRLEAQNAKQVKQIEDLTRKLEKVQKPGKSYSSRKNALNNSY</sequence>
<dbReference type="SUPFAM" id="SSF57850">
    <property type="entry name" value="RING/U-box"/>
    <property type="match status" value="1"/>
</dbReference>
<dbReference type="GO" id="GO:0043122">
    <property type="term" value="P:regulation of canonical NF-kappaB signal transduction"/>
    <property type="evidence" value="ECO:0007669"/>
    <property type="project" value="TreeGrafter"/>
</dbReference>
<accession>A0A3M6TDK9</accession>
<keyword evidence="5" id="KW-0175">Coiled coil</keyword>
<evidence type="ECO:0000256" key="6">
    <source>
        <dbReference type="SAM" id="MobiDB-lite"/>
    </source>
</evidence>
<dbReference type="InterPro" id="IPR001841">
    <property type="entry name" value="Znf_RING"/>
</dbReference>
<protein>
    <recommendedName>
        <fullName evidence="11">RING-type domain-containing protein</fullName>
    </recommendedName>
</protein>
<dbReference type="InterPro" id="IPR017907">
    <property type="entry name" value="Znf_RING_CS"/>
</dbReference>
<organism evidence="9 10">
    <name type="scientific">Pocillopora damicornis</name>
    <name type="common">Cauliflower coral</name>
    <name type="synonym">Millepora damicornis</name>
    <dbReference type="NCBI Taxonomy" id="46731"/>
    <lineage>
        <taxon>Eukaryota</taxon>
        <taxon>Metazoa</taxon>
        <taxon>Cnidaria</taxon>
        <taxon>Anthozoa</taxon>
        <taxon>Hexacorallia</taxon>
        <taxon>Scleractinia</taxon>
        <taxon>Astrocoeniina</taxon>
        <taxon>Pocilloporidae</taxon>
        <taxon>Pocillopora</taxon>
    </lineage>
</organism>
<evidence type="ECO:0000259" key="8">
    <source>
        <dbReference type="PROSITE" id="PS50145"/>
    </source>
</evidence>
<dbReference type="STRING" id="46731.A0A3M6TDK9"/>
<dbReference type="Gene3D" id="3.30.40.10">
    <property type="entry name" value="Zinc/RING finger domain, C3HC4 (zinc finger)"/>
    <property type="match status" value="3"/>
</dbReference>
<feature type="coiled-coil region" evidence="5">
    <location>
        <begin position="322"/>
        <end position="349"/>
    </location>
</feature>
<dbReference type="SMART" id="SM00184">
    <property type="entry name" value="RING"/>
    <property type="match status" value="1"/>
</dbReference>
<feature type="region of interest" description="Disordered" evidence="6">
    <location>
        <begin position="21"/>
        <end position="49"/>
    </location>
</feature>
<name>A0A3M6TDK9_POCDA</name>
<dbReference type="FunFam" id="3.30.40.10:FF:000179">
    <property type="entry name" value="TNF receptor-associated factor"/>
    <property type="match status" value="1"/>
</dbReference>
<dbReference type="PROSITE" id="PS50089">
    <property type="entry name" value="ZF_RING_2"/>
    <property type="match status" value="1"/>
</dbReference>
<dbReference type="InterPro" id="IPR001293">
    <property type="entry name" value="Znf_TRAF"/>
</dbReference>
<feature type="zinc finger region" description="TRAF-type" evidence="4">
    <location>
        <begin position="207"/>
        <end position="256"/>
    </location>
</feature>
<evidence type="ECO:0000256" key="1">
    <source>
        <dbReference type="ARBA" id="ARBA00022723"/>
    </source>
</evidence>
<dbReference type="Pfam" id="PF13923">
    <property type="entry name" value="zf-C3HC4_2"/>
    <property type="match status" value="1"/>
</dbReference>
<dbReference type="EMBL" id="RCHS01003836">
    <property type="protein sequence ID" value="RMX39324.1"/>
    <property type="molecule type" value="Genomic_DNA"/>
</dbReference>
<feature type="domain" description="RING-type" evidence="7">
    <location>
        <begin position="70"/>
        <end position="110"/>
    </location>
</feature>
<reference evidence="9 10" key="1">
    <citation type="journal article" date="2018" name="Sci. Rep.">
        <title>Comparative analysis of the Pocillopora damicornis genome highlights role of immune system in coral evolution.</title>
        <authorList>
            <person name="Cunning R."/>
            <person name="Bay R.A."/>
            <person name="Gillette P."/>
            <person name="Baker A.C."/>
            <person name="Traylor-Knowles N."/>
        </authorList>
    </citation>
    <scope>NUCLEOTIDE SEQUENCE [LARGE SCALE GENOMIC DNA]</scope>
    <source>
        <strain evidence="9">RSMAS</strain>
        <tissue evidence="9">Whole animal</tissue>
    </source>
</reference>
<dbReference type="Proteomes" id="UP000275408">
    <property type="component" value="Unassembled WGS sequence"/>
</dbReference>
<dbReference type="GO" id="GO:0008270">
    <property type="term" value="F:zinc ion binding"/>
    <property type="evidence" value="ECO:0007669"/>
    <property type="project" value="UniProtKB-KW"/>
</dbReference>
<dbReference type="OrthoDB" id="5966301at2759"/>
<feature type="zinc finger region" description="TRAF-type" evidence="4">
    <location>
        <begin position="155"/>
        <end position="196"/>
    </location>
</feature>
<dbReference type="OMA" id="NTHYKEE"/>
<gene>
    <name evidence="9" type="ORF">pdam_00017873</name>
</gene>
<evidence type="ECO:0000256" key="4">
    <source>
        <dbReference type="PROSITE-ProRule" id="PRU00207"/>
    </source>
</evidence>
<dbReference type="AlphaFoldDB" id="A0A3M6TDK9"/>
<comment type="caution">
    <text evidence="9">The sequence shown here is derived from an EMBL/GenBank/DDBJ whole genome shotgun (WGS) entry which is preliminary data.</text>
</comment>
<keyword evidence="1 4" id="KW-0479">Metal-binding</keyword>
<feature type="domain" description="TRAF-type" evidence="8">
    <location>
        <begin position="155"/>
        <end position="196"/>
    </location>
</feature>
<evidence type="ECO:0000313" key="9">
    <source>
        <dbReference type="EMBL" id="RMX39324.1"/>
    </source>
</evidence>